<keyword evidence="3" id="KW-1185">Reference proteome</keyword>
<keyword evidence="1" id="KW-0732">Signal</keyword>
<reference evidence="2 3" key="1">
    <citation type="submission" date="2018-06" db="EMBL/GenBank/DDBJ databases">
        <title>Genome sequencing of Oceanotoga sp. sy52.</title>
        <authorList>
            <person name="Mori K."/>
        </authorList>
    </citation>
    <scope>NUCLEOTIDE SEQUENCE [LARGE SCALE GENOMIC DNA]</scope>
    <source>
        <strain evidence="3">sy52</strain>
    </source>
</reference>
<organism evidence="2 3">
    <name type="scientific">Tepiditoga spiralis</name>
    <dbReference type="NCBI Taxonomy" id="2108365"/>
    <lineage>
        <taxon>Bacteria</taxon>
        <taxon>Thermotogati</taxon>
        <taxon>Thermotogota</taxon>
        <taxon>Thermotogae</taxon>
        <taxon>Petrotogales</taxon>
        <taxon>Petrotogaceae</taxon>
        <taxon>Tepiditoga</taxon>
    </lineage>
</organism>
<feature type="signal peptide" evidence="1">
    <location>
        <begin position="1"/>
        <end position="25"/>
    </location>
</feature>
<sequence length="137" mass="14947">MKKLIVLVLALVMVVAMGFAAQSTATGNIPVKVTVLPHVVVTPSVEAINVNYDPENKTLGDTSFSLEVKANFAYKVDIDFNSDSNEKLALVDENVYANQTGNDTWDYSVTFANNGDNFWLDNAADYTGTIVYTVSQQ</sequence>
<evidence type="ECO:0000256" key="1">
    <source>
        <dbReference type="SAM" id="SignalP"/>
    </source>
</evidence>
<dbReference type="EMBL" id="AP018712">
    <property type="protein sequence ID" value="BBE30793.1"/>
    <property type="molecule type" value="Genomic_DNA"/>
</dbReference>
<name>A0A7G1G7E0_9BACT</name>
<feature type="chain" id="PRO_5028886534" evidence="1">
    <location>
        <begin position="26"/>
        <end position="137"/>
    </location>
</feature>
<dbReference type="KEGG" id="ocy:OSSY52_09340"/>
<accession>A0A7G1G7E0</accession>
<dbReference type="AlphaFoldDB" id="A0A7G1G7E0"/>
<evidence type="ECO:0000313" key="2">
    <source>
        <dbReference type="EMBL" id="BBE30793.1"/>
    </source>
</evidence>
<gene>
    <name evidence="2" type="ORF">OSSY52_09340</name>
</gene>
<dbReference type="Proteomes" id="UP000516361">
    <property type="component" value="Chromosome"/>
</dbReference>
<dbReference type="RefSeq" id="WP_190615862.1">
    <property type="nucleotide sequence ID" value="NZ_AP018712.1"/>
</dbReference>
<evidence type="ECO:0000313" key="3">
    <source>
        <dbReference type="Proteomes" id="UP000516361"/>
    </source>
</evidence>
<proteinExistence type="predicted"/>
<dbReference type="InParanoid" id="A0A7G1G7E0"/>
<protein>
    <submittedName>
        <fullName evidence="2">Uncharacterized protein</fullName>
    </submittedName>
</protein>